<sequence>MTSSLPGIVPQEGALFPHLNVADNIAWGLDGYRQEKYLRVAALMVRVISPEAARCACPGYRPADDDEPVARSAKRHREMRKA</sequence>
<gene>
    <name evidence="2" type="ORF">DET57_13044</name>
</gene>
<dbReference type="Proteomes" id="UP000247485">
    <property type="component" value="Unassembled WGS sequence"/>
</dbReference>
<dbReference type="AlphaFoldDB" id="A0A318FGQ7"/>
<proteinExistence type="predicted"/>
<protein>
    <submittedName>
        <fullName evidence="2">Uncharacterized protein</fullName>
    </submittedName>
</protein>
<evidence type="ECO:0000256" key="1">
    <source>
        <dbReference type="SAM" id="MobiDB-lite"/>
    </source>
</evidence>
<feature type="compositionally biased region" description="Basic residues" evidence="1">
    <location>
        <begin position="72"/>
        <end position="82"/>
    </location>
</feature>
<accession>A0A318FGQ7</accession>
<feature type="region of interest" description="Disordered" evidence="1">
    <location>
        <begin position="59"/>
        <end position="82"/>
    </location>
</feature>
<evidence type="ECO:0000313" key="3">
    <source>
        <dbReference type="Proteomes" id="UP000247485"/>
    </source>
</evidence>
<name>A0A318FGQ7_KLEOX</name>
<reference evidence="2 3" key="1">
    <citation type="submission" date="2018-05" db="EMBL/GenBank/DDBJ databases">
        <title>Freshwater and sediment microbial communities from various areas in North America, analyzing microbe dynamics in response to fracking.</title>
        <authorList>
            <person name="Lamendella R."/>
        </authorList>
    </citation>
    <scope>NUCLEOTIDE SEQUENCE [LARGE SCALE GENOMIC DNA]</scope>
    <source>
        <strain evidence="2 3">67</strain>
    </source>
</reference>
<evidence type="ECO:0000313" key="2">
    <source>
        <dbReference type="EMBL" id="PXW36470.1"/>
    </source>
</evidence>
<organism evidence="2 3">
    <name type="scientific">Klebsiella oxytoca</name>
    <dbReference type="NCBI Taxonomy" id="571"/>
    <lineage>
        <taxon>Bacteria</taxon>
        <taxon>Pseudomonadati</taxon>
        <taxon>Pseudomonadota</taxon>
        <taxon>Gammaproteobacteria</taxon>
        <taxon>Enterobacterales</taxon>
        <taxon>Enterobacteriaceae</taxon>
        <taxon>Klebsiella/Raoultella group</taxon>
        <taxon>Klebsiella</taxon>
    </lineage>
</organism>
<dbReference type="EMBL" id="QJJG01000030">
    <property type="protein sequence ID" value="PXW36470.1"/>
    <property type="molecule type" value="Genomic_DNA"/>
</dbReference>
<comment type="caution">
    <text evidence="2">The sequence shown here is derived from an EMBL/GenBank/DDBJ whole genome shotgun (WGS) entry which is preliminary data.</text>
</comment>